<sequence length="231" mass="25925">MSTSHSPSPRPSSTEPSSSARHALTAVDKQRSQLERLLKDPSKPAYIPPPPKEKTIRPAREMMKNVQGSSAGAGSGEFHVYKASRRREYERLKAMEDETQKEREEREFLERKRQREEEAQAKTAKNRAKRLKKRERSKGKGTGGGDKEVEESGEIFRPSGGLDVPLKKRRLVSGKELVFRQPGEESEEEEVGPMAAQEEENVGLRPSDTTTTHEAPVPVVDGPRITIIEDE</sequence>
<evidence type="ECO:0008006" key="4">
    <source>
        <dbReference type="Google" id="ProtNLM"/>
    </source>
</evidence>
<proteinExistence type="predicted"/>
<dbReference type="AlphaFoldDB" id="A0A4Y9ZYA1"/>
<evidence type="ECO:0000256" key="1">
    <source>
        <dbReference type="SAM" id="MobiDB-lite"/>
    </source>
</evidence>
<dbReference type="GO" id="GO:0004860">
    <property type="term" value="F:protein kinase inhibitor activity"/>
    <property type="evidence" value="ECO:0007669"/>
    <property type="project" value="TreeGrafter"/>
</dbReference>
<keyword evidence="3" id="KW-1185">Reference proteome</keyword>
<evidence type="ECO:0000313" key="2">
    <source>
        <dbReference type="EMBL" id="TFY78911.1"/>
    </source>
</evidence>
<dbReference type="GO" id="GO:0003725">
    <property type="term" value="F:double-stranded RNA binding"/>
    <property type="evidence" value="ECO:0007669"/>
    <property type="project" value="InterPro"/>
</dbReference>
<feature type="region of interest" description="Disordered" evidence="1">
    <location>
        <begin position="179"/>
        <end position="231"/>
    </location>
</feature>
<accession>A0A4Y9ZYA1</accession>
<protein>
    <recommendedName>
        <fullName evidence="4">DUF1168-domain-containing protein</fullName>
    </recommendedName>
</protein>
<feature type="compositionally biased region" description="Basic and acidic residues" evidence="1">
    <location>
        <begin position="28"/>
        <end position="42"/>
    </location>
</feature>
<feature type="compositionally biased region" description="Basic residues" evidence="1">
    <location>
        <begin position="124"/>
        <end position="139"/>
    </location>
</feature>
<dbReference type="OrthoDB" id="10067079at2759"/>
<organism evidence="2 3">
    <name type="scientific">Hericium alpestre</name>
    <dbReference type="NCBI Taxonomy" id="135208"/>
    <lineage>
        <taxon>Eukaryota</taxon>
        <taxon>Fungi</taxon>
        <taxon>Dikarya</taxon>
        <taxon>Basidiomycota</taxon>
        <taxon>Agaricomycotina</taxon>
        <taxon>Agaricomycetes</taxon>
        <taxon>Russulales</taxon>
        <taxon>Hericiaceae</taxon>
        <taxon>Hericium</taxon>
    </lineage>
</organism>
<dbReference type="InterPro" id="IPR009548">
    <property type="entry name" value="Prkrip1"/>
</dbReference>
<dbReference type="Proteomes" id="UP000298061">
    <property type="component" value="Unassembled WGS sequence"/>
</dbReference>
<feature type="compositionally biased region" description="Low complexity" evidence="1">
    <location>
        <begin position="1"/>
        <end position="23"/>
    </location>
</feature>
<evidence type="ECO:0000313" key="3">
    <source>
        <dbReference type="Proteomes" id="UP000298061"/>
    </source>
</evidence>
<dbReference type="PANTHER" id="PTHR13507">
    <property type="entry name" value="PRKR-INTERACTING PROTEIN 1"/>
    <property type="match status" value="1"/>
</dbReference>
<dbReference type="Pfam" id="PF06658">
    <property type="entry name" value="DUF1168"/>
    <property type="match status" value="1"/>
</dbReference>
<dbReference type="PANTHER" id="PTHR13507:SF0">
    <property type="entry name" value="PRKR-INTERACTING PROTEIN 1"/>
    <property type="match status" value="1"/>
</dbReference>
<gene>
    <name evidence="2" type="ORF">EWM64_g5100</name>
</gene>
<reference evidence="2 3" key="1">
    <citation type="submission" date="2019-02" db="EMBL/GenBank/DDBJ databases">
        <title>Genome sequencing of the rare red list fungi Hericium alpestre (H. flagellum).</title>
        <authorList>
            <person name="Buettner E."/>
            <person name="Kellner H."/>
        </authorList>
    </citation>
    <scope>NUCLEOTIDE SEQUENCE [LARGE SCALE GENOMIC DNA]</scope>
    <source>
        <strain evidence="2 3">DSM 108284</strain>
    </source>
</reference>
<dbReference type="EMBL" id="SFCI01000592">
    <property type="protein sequence ID" value="TFY78911.1"/>
    <property type="molecule type" value="Genomic_DNA"/>
</dbReference>
<dbReference type="GO" id="GO:0019901">
    <property type="term" value="F:protein kinase binding"/>
    <property type="evidence" value="ECO:0007669"/>
    <property type="project" value="TreeGrafter"/>
</dbReference>
<feature type="region of interest" description="Disordered" evidence="1">
    <location>
        <begin position="92"/>
        <end position="162"/>
    </location>
</feature>
<feature type="region of interest" description="Disordered" evidence="1">
    <location>
        <begin position="1"/>
        <end position="57"/>
    </location>
</feature>
<comment type="caution">
    <text evidence="2">The sequence shown here is derived from an EMBL/GenBank/DDBJ whole genome shotgun (WGS) entry which is preliminary data.</text>
</comment>
<dbReference type="GO" id="GO:0005730">
    <property type="term" value="C:nucleolus"/>
    <property type="evidence" value="ECO:0007669"/>
    <property type="project" value="TreeGrafter"/>
</dbReference>
<dbReference type="STRING" id="135208.A0A4Y9ZYA1"/>
<feature type="compositionally biased region" description="Acidic residues" evidence="1">
    <location>
        <begin position="184"/>
        <end position="201"/>
    </location>
</feature>
<name>A0A4Y9ZYA1_9AGAM</name>
<feature type="compositionally biased region" description="Basic and acidic residues" evidence="1">
    <location>
        <begin position="92"/>
        <end position="120"/>
    </location>
</feature>